<protein>
    <submittedName>
        <fullName evidence="2">Uncharacterized protein</fullName>
    </submittedName>
</protein>
<gene>
    <name evidence="2" type="ORF">BDW42DRAFT_84556</name>
</gene>
<sequence>MICTTGVLFVTGEDRFALRFALVLILAWFLVLVHFFLGISYLYHIFFFIFVEFLASKRPLNLYNNSLVSTDLSGRLPESRERCLLPPSLLCFLSLLFSFSSFLTPMLIPLILLCDVWVKSFSL</sequence>
<accession>A0A2J5HXT1</accession>
<organism evidence="2 3">
    <name type="scientific">Aspergillus taichungensis</name>
    <dbReference type="NCBI Taxonomy" id="482145"/>
    <lineage>
        <taxon>Eukaryota</taxon>
        <taxon>Fungi</taxon>
        <taxon>Dikarya</taxon>
        <taxon>Ascomycota</taxon>
        <taxon>Pezizomycotina</taxon>
        <taxon>Eurotiomycetes</taxon>
        <taxon>Eurotiomycetidae</taxon>
        <taxon>Eurotiales</taxon>
        <taxon>Aspergillaceae</taxon>
        <taxon>Aspergillus</taxon>
        <taxon>Aspergillus subgen. Circumdati</taxon>
    </lineage>
</organism>
<keyword evidence="1" id="KW-0812">Transmembrane</keyword>
<keyword evidence="3" id="KW-1185">Reference proteome</keyword>
<feature type="transmembrane region" description="Helical" evidence="1">
    <location>
        <begin position="20"/>
        <end position="51"/>
    </location>
</feature>
<evidence type="ECO:0000313" key="3">
    <source>
        <dbReference type="Proteomes" id="UP000235023"/>
    </source>
</evidence>
<evidence type="ECO:0000256" key="1">
    <source>
        <dbReference type="SAM" id="Phobius"/>
    </source>
</evidence>
<dbReference type="EMBL" id="KZ559529">
    <property type="protein sequence ID" value="PLN82210.1"/>
    <property type="molecule type" value="Genomic_DNA"/>
</dbReference>
<reference evidence="3" key="1">
    <citation type="submission" date="2017-12" db="EMBL/GenBank/DDBJ databases">
        <authorList>
            <consortium name="DOE Joint Genome Institute"/>
            <person name="Mondo S.J."/>
            <person name="Kjaerbolling I."/>
            <person name="Vesth T.C."/>
            <person name="Frisvad J.C."/>
            <person name="Nybo J.L."/>
            <person name="Theobald S."/>
            <person name="Kuo A."/>
            <person name="Bowyer P."/>
            <person name="Matsuda Y."/>
            <person name="Lyhne E.K."/>
            <person name="Kogle M.E."/>
            <person name="Clum A."/>
            <person name="Lipzen A."/>
            <person name="Salamov A."/>
            <person name="Ngan C.Y."/>
            <person name="Daum C."/>
            <person name="Chiniquy J."/>
            <person name="Barry K."/>
            <person name="LaButti K."/>
            <person name="Haridas S."/>
            <person name="Simmons B.A."/>
            <person name="Magnuson J.K."/>
            <person name="Mortensen U.H."/>
            <person name="Larsen T.O."/>
            <person name="Grigoriev I.V."/>
            <person name="Baker S.E."/>
            <person name="Andersen M.R."/>
            <person name="Nordberg H.P."/>
            <person name="Cantor M.N."/>
            <person name="Hua S.X."/>
        </authorList>
    </citation>
    <scope>NUCLEOTIDE SEQUENCE [LARGE SCALE GENOMIC DNA]</scope>
    <source>
        <strain evidence="3">IBT 19404</strain>
    </source>
</reference>
<proteinExistence type="predicted"/>
<keyword evidence="1" id="KW-0472">Membrane</keyword>
<name>A0A2J5HXT1_9EURO</name>
<feature type="transmembrane region" description="Helical" evidence="1">
    <location>
        <begin position="89"/>
        <end position="113"/>
    </location>
</feature>
<evidence type="ECO:0000313" key="2">
    <source>
        <dbReference type="EMBL" id="PLN82210.1"/>
    </source>
</evidence>
<keyword evidence="1" id="KW-1133">Transmembrane helix</keyword>
<dbReference type="Proteomes" id="UP000235023">
    <property type="component" value="Unassembled WGS sequence"/>
</dbReference>
<dbReference type="AlphaFoldDB" id="A0A2J5HXT1"/>